<evidence type="ECO:0000313" key="3">
    <source>
        <dbReference type="Proteomes" id="UP000664940"/>
    </source>
</evidence>
<dbReference type="EMBL" id="JABVXQ010000002">
    <property type="protein sequence ID" value="KAF6125537.1"/>
    <property type="molecule type" value="Genomic_DNA"/>
</dbReference>
<accession>A0A834B8N0</accession>
<comment type="caution">
    <text evidence="2">The sequence shown here is derived from an EMBL/GenBank/DDBJ whole genome shotgun (WGS) entry which is preliminary data.</text>
</comment>
<protein>
    <submittedName>
        <fullName evidence="2">Uncharacterized protein</fullName>
    </submittedName>
</protein>
<name>A0A834B8N0_9CHIR</name>
<proteinExistence type="predicted"/>
<evidence type="ECO:0000313" key="2">
    <source>
        <dbReference type="EMBL" id="KAF6125537.1"/>
    </source>
</evidence>
<feature type="compositionally biased region" description="Polar residues" evidence="1">
    <location>
        <begin position="82"/>
        <end position="93"/>
    </location>
</feature>
<dbReference type="AlphaFoldDB" id="A0A834B8N0"/>
<gene>
    <name evidence="2" type="ORF">HJG60_009954</name>
</gene>
<organism evidence="2 3">
    <name type="scientific">Phyllostomus discolor</name>
    <name type="common">pale spear-nosed bat</name>
    <dbReference type="NCBI Taxonomy" id="89673"/>
    <lineage>
        <taxon>Eukaryota</taxon>
        <taxon>Metazoa</taxon>
        <taxon>Chordata</taxon>
        <taxon>Craniata</taxon>
        <taxon>Vertebrata</taxon>
        <taxon>Euteleostomi</taxon>
        <taxon>Mammalia</taxon>
        <taxon>Eutheria</taxon>
        <taxon>Laurasiatheria</taxon>
        <taxon>Chiroptera</taxon>
        <taxon>Yangochiroptera</taxon>
        <taxon>Phyllostomidae</taxon>
        <taxon>Phyllostominae</taxon>
        <taxon>Phyllostomus</taxon>
    </lineage>
</organism>
<reference evidence="2 3" key="1">
    <citation type="journal article" date="2020" name="Nature">
        <title>Six reference-quality genomes reveal evolution of bat adaptations.</title>
        <authorList>
            <person name="Jebb D."/>
            <person name="Huang Z."/>
            <person name="Pippel M."/>
            <person name="Hughes G.M."/>
            <person name="Lavrichenko K."/>
            <person name="Devanna P."/>
            <person name="Winkler S."/>
            <person name="Jermiin L.S."/>
            <person name="Skirmuntt E.C."/>
            <person name="Katzourakis A."/>
            <person name="Burkitt-Gray L."/>
            <person name="Ray D.A."/>
            <person name="Sullivan K.A.M."/>
            <person name="Roscito J.G."/>
            <person name="Kirilenko B.M."/>
            <person name="Davalos L.M."/>
            <person name="Corthals A.P."/>
            <person name="Power M.L."/>
            <person name="Jones G."/>
            <person name="Ransome R.D."/>
            <person name="Dechmann D.K.N."/>
            <person name="Locatelli A.G."/>
            <person name="Puechmaille S.J."/>
            <person name="Fedrigo O."/>
            <person name="Jarvis E.D."/>
            <person name="Hiller M."/>
            <person name="Vernes S.C."/>
            <person name="Myers E.W."/>
            <person name="Teeling E.C."/>
        </authorList>
    </citation>
    <scope>NUCLEOTIDE SEQUENCE [LARGE SCALE GENOMIC DNA]</scope>
    <source>
        <strain evidence="2">Bat1K_MPI-CBG_1</strain>
    </source>
</reference>
<feature type="compositionally biased region" description="Basic and acidic residues" evidence="1">
    <location>
        <begin position="14"/>
        <end position="31"/>
    </location>
</feature>
<evidence type="ECO:0000256" key="1">
    <source>
        <dbReference type="SAM" id="MobiDB-lite"/>
    </source>
</evidence>
<dbReference type="Proteomes" id="UP000664940">
    <property type="component" value="Unassembled WGS sequence"/>
</dbReference>
<feature type="region of interest" description="Disordered" evidence="1">
    <location>
        <begin position="71"/>
        <end position="111"/>
    </location>
</feature>
<sequence length="142" mass="15236">MERSRGEAGGAPVWRERRREAGGVAEREAGRADAAGEVLGRKGRGSARARNAEAAAAAAVAAALQLAPRSGLRRRAGERVSVSGQILSRTTPGTRARRRHRIHPGAAQAPRAEQWWTFSEKSFQACLDLLSTSVFLSRKSGH</sequence>
<feature type="region of interest" description="Disordered" evidence="1">
    <location>
        <begin position="1"/>
        <end position="48"/>
    </location>
</feature>